<dbReference type="InterPro" id="IPR002909">
    <property type="entry name" value="IPT_dom"/>
</dbReference>
<protein>
    <recommendedName>
        <fullName evidence="1">IPT/TIG domain-containing protein</fullName>
    </recommendedName>
</protein>
<evidence type="ECO:0000259" key="1">
    <source>
        <dbReference type="SMART" id="SM00429"/>
    </source>
</evidence>
<organism evidence="2 3">
    <name type="scientific">Streptomyces mashuensis</name>
    <dbReference type="NCBI Taxonomy" id="33904"/>
    <lineage>
        <taxon>Bacteria</taxon>
        <taxon>Bacillati</taxon>
        <taxon>Actinomycetota</taxon>
        <taxon>Actinomycetes</taxon>
        <taxon>Kitasatosporales</taxon>
        <taxon>Streptomycetaceae</taxon>
        <taxon>Streptomyces</taxon>
    </lineage>
</organism>
<evidence type="ECO:0000313" key="2">
    <source>
        <dbReference type="EMBL" id="GHF33633.1"/>
    </source>
</evidence>
<dbReference type="InterPro" id="IPR014756">
    <property type="entry name" value="Ig_E-set"/>
</dbReference>
<evidence type="ECO:0000313" key="3">
    <source>
        <dbReference type="Proteomes" id="UP000638313"/>
    </source>
</evidence>
<dbReference type="EMBL" id="BNBD01000002">
    <property type="protein sequence ID" value="GHF33633.1"/>
    <property type="molecule type" value="Genomic_DNA"/>
</dbReference>
<dbReference type="GO" id="GO:0005975">
    <property type="term" value="P:carbohydrate metabolic process"/>
    <property type="evidence" value="ECO:0007669"/>
    <property type="project" value="UniProtKB-ARBA"/>
</dbReference>
<accession>A0A919AZT4</accession>
<dbReference type="Proteomes" id="UP000638313">
    <property type="component" value="Unassembled WGS sequence"/>
</dbReference>
<reference evidence="2" key="1">
    <citation type="journal article" date="2014" name="Int. J. Syst. Evol. Microbiol.">
        <title>Complete genome sequence of Corynebacterium casei LMG S-19264T (=DSM 44701T), isolated from a smear-ripened cheese.</title>
        <authorList>
            <consortium name="US DOE Joint Genome Institute (JGI-PGF)"/>
            <person name="Walter F."/>
            <person name="Albersmeier A."/>
            <person name="Kalinowski J."/>
            <person name="Ruckert C."/>
        </authorList>
    </citation>
    <scope>NUCLEOTIDE SEQUENCE</scope>
    <source>
        <strain evidence="2">JCM 4059</strain>
    </source>
</reference>
<keyword evidence="3" id="KW-1185">Reference proteome</keyword>
<dbReference type="InterPro" id="IPR013783">
    <property type="entry name" value="Ig-like_fold"/>
</dbReference>
<dbReference type="SUPFAM" id="SSF81296">
    <property type="entry name" value="E set domains"/>
    <property type="match status" value="1"/>
</dbReference>
<dbReference type="Pfam" id="PF01833">
    <property type="entry name" value="TIG"/>
    <property type="match status" value="1"/>
</dbReference>
<proteinExistence type="predicted"/>
<dbReference type="Gene3D" id="2.60.40.10">
    <property type="entry name" value="Immunoglobulins"/>
    <property type="match status" value="1"/>
</dbReference>
<dbReference type="SMART" id="SM00429">
    <property type="entry name" value="IPT"/>
    <property type="match status" value="1"/>
</dbReference>
<gene>
    <name evidence="2" type="ORF">GCM10010218_13410</name>
</gene>
<reference evidence="2" key="2">
    <citation type="submission" date="2020-09" db="EMBL/GenBank/DDBJ databases">
        <authorList>
            <person name="Sun Q."/>
            <person name="Ohkuma M."/>
        </authorList>
    </citation>
    <scope>NUCLEOTIDE SEQUENCE</scope>
    <source>
        <strain evidence="2">JCM 4059</strain>
    </source>
</reference>
<feature type="domain" description="IPT/TIG" evidence="1">
    <location>
        <begin position="71"/>
        <end position="153"/>
    </location>
</feature>
<sequence length="158" mass="15926">MGLYRQDGTRITKAAFPAAALDDPPVRITEDVYVSEPYGRGDGQPEGSKRFLLYPAGTIVARSAVGRLFTSASIDSISPAKGPAAGGTTITIKGADLDGVSAVTLGGAAGTDLHIRSATELTVRTPPGAAGAVPVELADDSGAVSKAEGFTYETTAGS</sequence>
<dbReference type="AlphaFoldDB" id="A0A919AZT4"/>
<name>A0A919AZT4_9ACTN</name>
<comment type="caution">
    <text evidence="2">The sequence shown here is derived from an EMBL/GenBank/DDBJ whole genome shotgun (WGS) entry which is preliminary data.</text>
</comment>
<dbReference type="RefSeq" id="WP_190128485.1">
    <property type="nucleotide sequence ID" value="NZ_BNBD01000002.1"/>
</dbReference>